<evidence type="ECO:0000256" key="3">
    <source>
        <dbReference type="ARBA" id="ARBA00022491"/>
    </source>
</evidence>
<dbReference type="Proteomes" id="UP000321922">
    <property type="component" value="Unassembled WGS sequence"/>
</dbReference>
<evidence type="ECO:0000313" key="11">
    <source>
        <dbReference type="EMBL" id="GEM75230.1"/>
    </source>
</evidence>
<dbReference type="Pfam" id="PF04316">
    <property type="entry name" value="FlgM"/>
    <property type="match status" value="1"/>
</dbReference>
<dbReference type="SUPFAM" id="SSF101498">
    <property type="entry name" value="Anti-sigma factor FlgM"/>
    <property type="match status" value="1"/>
</dbReference>
<proteinExistence type="inferred from homology"/>
<dbReference type="AlphaFoldDB" id="A0A511QD47"/>
<keyword evidence="11" id="KW-0282">Flagellum</keyword>
<organism evidence="11 12">
    <name type="scientific">Vibrio sagamiensis NBRC 104589</name>
    <dbReference type="NCBI Taxonomy" id="1219064"/>
    <lineage>
        <taxon>Bacteria</taxon>
        <taxon>Pseudomonadati</taxon>
        <taxon>Pseudomonadota</taxon>
        <taxon>Gammaproteobacteria</taxon>
        <taxon>Vibrionales</taxon>
        <taxon>Vibrionaceae</taxon>
        <taxon>Vibrio</taxon>
    </lineage>
</organism>
<comment type="function">
    <text evidence="7">Responsible for the coupling of flagellin expression to flagellar assembly by preventing expression of the flagellin genes when a component of the middle class of proteins is defective. It negatively regulates flagellar genes by inhibiting the activity of FliA by directly binding to FliA.</text>
</comment>
<reference evidence="11 12" key="1">
    <citation type="submission" date="2019-07" db="EMBL/GenBank/DDBJ databases">
        <title>Whole genome shotgun sequence of Vibrio sagamiensis NBRC 104589.</title>
        <authorList>
            <person name="Hosoyama A."/>
            <person name="Uohara A."/>
            <person name="Ohji S."/>
            <person name="Ichikawa N."/>
        </authorList>
    </citation>
    <scope>NUCLEOTIDE SEQUENCE [LARGE SCALE GENOMIC DNA]</scope>
    <source>
        <strain evidence="11 12">NBRC 104589</strain>
    </source>
</reference>
<evidence type="ECO:0000256" key="4">
    <source>
        <dbReference type="ARBA" id="ARBA00022795"/>
    </source>
</evidence>
<dbReference type="GO" id="GO:0044781">
    <property type="term" value="P:bacterial-type flagellum organization"/>
    <property type="evidence" value="ECO:0007669"/>
    <property type="project" value="UniProtKB-KW"/>
</dbReference>
<keyword evidence="6" id="KW-0804">Transcription</keyword>
<name>A0A511QD47_9VIBR</name>
<keyword evidence="11" id="KW-0966">Cell projection</keyword>
<evidence type="ECO:0000256" key="9">
    <source>
        <dbReference type="SAM" id="MobiDB-lite"/>
    </source>
</evidence>
<gene>
    <name evidence="11" type="ORF">VSA01S_13420</name>
</gene>
<comment type="similarity">
    <text evidence="1">Belongs to the FlgM family.</text>
</comment>
<keyword evidence="12" id="KW-1185">Reference proteome</keyword>
<dbReference type="EMBL" id="BJXJ01000010">
    <property type="protein sequence ID" value="GEM75230.1"/>
    <property type="molecule type" value="Genomic_DNA"/>
</dbReference>
<feature type="domain" description="Anti-sigma-28 factor FlgM C-terminal" evidence="10">
    <location>
        <begin position="43"/>
        <end position="84"/>
    </location>
</feature>
<dbReference type="InterPro" id="IPR007412">
    <property type="entry name" value="FlgM"/>
</dbReference>
<dbReference type="GO" id="GO:0045892">
    <property type="term" value="P:negative regulation of DNA-templated transcription"/>
    <property type="evidence" value="ECO:0007669"/>
    <property type="project" value="InterPro"/>
</dbReference>
<accession>A0A511QD47</accession>
<dbReference type="InterPro" id="IPR035890">
    <property type="entry name" value="Anti-sigma-28_factor_FlgM_sf"/>
</dbReference>
<dbReference type="OrthoDB" id="6401214at2"/>
<evidence type="ECO:0000256" key="1">
    <source>
        <dbReference type="ARBA" id="ARBA00005322"/>
    </source>
</evidence>
<protein>
    <recommendedName>
        <fullName evidence="2">Negative regulator of flagellin synthesis</fullName>
    </recommendedName>
    <alternativeName>
        <fullName evidence="8">Anti-sigma-28 factor</fullName>
    </alternativeName>
</protein>
<evidence type="ECO:0000256" key="8">
    <source>
        <dbReference type="ARBA" id="ARBA00030117"/>
    </source>
</evidence>
<feature type="region of interest" description="Disordered" evidence="9">
    <location>
        <begin position="1"/>
        <end position="27"/>
    </location>
</feature>
<evidence type="ECO:0000259" key="10">
    <source>
        <dbReference type="Pfam" id="PF04316"/>
    </source>
</evidence>
<sequence>MKIDKVTGGHITQTKFHQAAKQTEDTNEVKTINEPIMQANLAAISSAQEEMNTLSDVDMEKVEQVKNSLKRGELELDTQALSRAVMQFHTGHE</sequence>
<evidence type="ECO:0000313" key="12">
    <source>
        <dbReference type="Proteomes" id="UP000321922"/>
    </source>
</evidence>
<dbReference type="NCBIfam" id="TIGR03824">
    <property type="entry name" value="FlgM_jcvi"/>
    <property type="match status" value="1"/>
</dbReference>
<keyword evidence="4" id="KW-1005">Bacterial flagellum biogenesis</keyword>
<dbReference type="InterPro" id="IPR031316">
    <property type="entry name" value="FlgM_C"/>
</dbReference>
<comment type="caution">
    <text evidence="11">The sequence shown here is derived from an EMBL/GenBank/DDBJ whole genome shotgun (WGS) entry which is preliminary data.</text>
</comment>
<evidence type="ECO:0000256" key="7">
    <source>
        <dbReference type="ARBA" id="ARBA00024739"/>
    </source>
</evidence>
<keyword evidence="5" id="KW-0805">Transcription regulation</keyword>
<keyword evidence="3" id="KW-0678">Repressor</keyword>
<evidence type="ECO:0000256" key="2">
    <source>
        <dbReference type="ARBA" id="ARBA00017823"/>
    </source>
</evidence>
<evidence type="ECO:0000256" key="5">
    <source>
        <dbReference type="ARBA" id="ARBA00023015"/>
    </source>
</evidence>
<keyword evidence="11" id="KW-0969">Cilium</keyword>
<dbReference type="RefSeq" id="WP_039979650.1">
    <property type="nucleotide sequence ID" value="NZ_BAOJ01000019.1"/>
</dbReference>
<evidence type="ECO:0000256" key="6">
    <source>
        <dbReference type="ARBA" id="ARBA00023163"/>
    </source>
</evidence>